<gene>
    <name evidence="2" type="primary">LOC110418128</name>
</gene>
<dbReference type="Proteomes" id="UP000504621">
    <property type="component" value="Unplaced"/>
</dbReference>
<evidence type="ECO:0000313" key="2">
    <source>
        <dbReference type="RefSeq" id="XP_021286437.1"/>
    </source>
</evidence>
<sequence length="132" mass="14563">MAARAKILSSTQQGSHLCAKIIDQGLQGSDHFYQKSMSNGRIALLFSSNILAAMQDSTLSKPLQSSIDQGYYLNVKGDGMVTAEGNEPRDTVPEEMPNEHMIHSKKEDTIQIKEQVLTRQTNYTLTSKSCGK</sequence>
<evidence type="ECO:0000313" key="1">
    <source>
        <dbReference type="Proteomes" id="UP000504621"/>
    </source>
</evidence>
<dbReference type="RefSeq" id="XP_021286437.1">
    <property type="nucleotide sequence ID" value="XM_021430762.1"/>
</dbReference>
<keyword evidence="1" id="KW-1185">Reference proteome</keyword>
<name>A0A6J1AGX4_9ROSI</name>
<protein>
    <submittedName>
        <fullName evidence="2">Uncharacterized protein LOC110418128</fullName>
    </submittedName>
</protein>
<accession>A0A6J1AGX4</accession>
<reference evidence="2" key="1">
    <citation type="submission" date="2025-08" db="UniProtKB">
        <authorList>
            <consortium name="RefSeq"/>
        </authorList>
    </citation>
    <scope>IDENTIFICATION</scope>
    <source>
        <tissue evidence="2">Leaf</tissue>
    </source>
</reference>
<organism evidence="1 2">
    <name type="scientific">Herrania umbratica</name>
    <dbReference type="NCBI Taxonomy" id="108875"/>
    <lineage>
        <taxon>Eukaryota</taxon>
        <taxon>Viridiplantae</taxon>
        <taxon>Streptophyta</taxon>
        <taxon>Embryophyta</taxon>
        <taxon>Tracheophyta</taxon>
        <taxon>Spermatophyta</taxon>
        <taxon>Magnoliopsida</taxon>
        <taxon>eudicotyledons</taxon>
        <taxon>Gunneridae</taxon>
        <taxon>Pentapetalae</taxon>
        <taxon>rosids</taxon>
        <taxon>malvids</taxon>
        <taxon>Malvales</taxon>
        <taxon>Malvaceae</taxon>
        <taxon>Byttnerioideae</taxon>
        <taxon>Herrania</taxon>
    </lineage>
</organism>
<dbReference type="GeneID" id="110418128"/>
<dbReference type="AlphaFoldDB" id="A0A6J1AGX4"/>
<proteinExistence type="predicted"/>